<evidence type="ECO:0000256" key="1">
    <source>
        <dbReference type="ARBA" id="ARBA00004555"/>
    </source>
</evidence>
<dbReference type="RefSeq" id="XP_020862511.1">
    <property type="nucleotide sequence ID" value="XM_021006852.1"/>
</dbReference>
<comment type="similarity">
    <text evidence="4">Belongs to the mesothelin family.</text>
</comment>
<evidence type="ECO:0000256" key="5">
    <source>
        <dbReference type="ARBA" id="ARBA00022475"/>
    </source>
</evidence>
<evidence type="ECO:0000256" key="6">
    <source>
        <dbReference type="ARBA" id="ARBA00022525"/>
    </source>
</evidence>
<keyword evidence="7" id="KW-0597">Phosphoprotein</keyword>
<comment type="function">
    <text evidence="17">Membrane-anchored forms may play a role in cellular adhesion.</text>
</comment>
<proteinExistence type="inferred from homology"/>
<reference evidence="23 24" key="1">
    <citation type="submission" date="2025-04" db="UniProtKB">
        <authorList>
            <consortium name="RefSeq"/>
        </authorList>
    </citation>
    <scope>IDENTIFICATION</scope>
    <source>
        <tissue evidence="23 24">Spleen</tissue>
    </source>
</reference>
<dbReference type="GO" id="GO:0005794">
    <property type="term" value="C:Golgi apparatus"/>
    <property type="evidence" value="ECO:0007669"/>
    <property type="project" value="UniProtKB-SubCell"/>
</dbReference>
<keyword evidence="22" id="KW-1185">Reference proteome</keyword>
<evidence type="ECO:0000313" key="23">
    <source>
        <dbReference type="RefSeq" id="XP_020862511.1"/>
    </source>
</evidence>
<keyword evidence="8" id="KW-0336">GPI-anchor</keyword>
<evidence type="ECO:0000256" key="13">
    <source>
        <dbReference type="ARBA" id="ARBA00023136"/>
    </source>
</evidence>
<evidence type="ECO:0000256" key="19">
    <source>
        <dbReference type="ARBA" id="ARBA00068881"/>
    </source>
</evidence>
<dbReference type="Proteomes" id="UP000515140">
    <property type="component" value="Unplaced"/>
</dbReference>
<keyword evidence="5" id="KW-1003">Cell membrane</keyword>
<evidence type="ECO:0000256" key="20">
    <source>
        <dbReference type="ARBA" id="ARBA00081905"/>
    </source>
</evidence>
<keyword evidence="10 21" id="KW-0732">Signal</keyword>
<evidence type="ECO:0000256" key="21">
    <source>
        <dbReference type="SAM" id="SignalP"/>
    </source>
</evidence>
<evidence type="ECO:0000256" key="15">
    <source>
        <dbReference type="ARBA" id="ARBA00023180"/>
    </source>
</evidence>
<evidence type="ECO:0000256" key="16">
    <source>
        <dbReference type="ARBA" id="ARBA00023288"/>
    </source>
</evidence>
<dbReference type="GO" id="GO:0098552">
    <property type="term" value="C:side of membrane"/>
    <property type="evidence" value="ECO:0007669"/>
    <property type="project" value="UniProtKB-KW"/>
</dbReference>
<dbReference type="RefSeq" id="XP_020862512.1">
    <property type="nucleotide sequence ID" value="XM_021006853.1"/>
</dbReference>
<dbReference type="GO" id="GO:0009986">
    <property type="term" value="C:cell surface"/>
    <property type="evidence" value="ECO:0007669"/>
    <property type="project" value="TreeGrafter"/>
</dbReference>
<evidence type="ECO:0000256" key="4">
    <source>
        <dbReference type="ARBA" id="ARBA00011016"/>
    </source>
</evidence>
<evidence type="ECO:0000256" key="14">
    <source>
        <dbReference type="ARBA" id="ARBA00023157"/>
    </source>
</evidence>
<dbReference type="AlphaFoldDB" id="A0A6P5LVK1"/>
<dbReference type="InterPro" id="IPR026664">
    <property type="entry name" value="Stereocilin-rel"/>
</dbReference>
<feature type="signal peptide" evidence="21">
    <location>
        <begin position="1"/>
        <end position="21"/>
    </location>
</feature>
<evidence type="ECO:0000256" key="3">
    <source>
        <dbReference type="ARBA" id="ARBA00004613"/>
    </source>
</evidence>
<organism evidence="22 24">
    <name type="scientific">Phascolarctos cinereus</name>
    <name type="common">Koala</name>
    <dbReference type="NCBI Taxonomy" id="38626"/>
    <lineage>
        <taxon>Eukaryota</taxon>
        <taxon>Metazoa</taxon>
        <taxon>Chordata</taxon>
        <taxon>Craniata</taxon>
        <taxon>Vertebrata</taxon>
        <taxon>Euteleostomi</taxon>
        <taxon>Mammalia</taxon>
        <taxon>Metatheria</taxon>
        <taxon>Diprotodontia</taxon>
        <taxon>Phascolarctidae</taxon>
        <taxon>Phascolarctos</taxon>
    </lineage>
</organism>
<evidence type="ECO:0000256" key="12">
    <source>
        <dbReference type="ARBA" id="ARBA00023034"/>
    </source>
</evidence>
<dbReference type="Gene3D" id="1.20.970.40">
    <property type="match status" value="1"/>
</dbReference>
<keyword evidence="12" id="KW-0333">Golgi apparatus</keyword>
<dbReference type="GO" id="GO:0005886">
    <property type="term" value="C:plasma membrane"/>
    <property type="evidence" value="ECO:0007669"/>
    <property type="project" value="UniProtKB-SubCell"/>
</dbReference>
<evidence type="ECO:0000256" key="2">
    <source>
        <dbReference type="ARBA" id="ARBA00004609"/>
    </source>
</evidence>
<evidence type="ECO:0000256" key="9">
    <source>
        <dbReference type="ARBA" id="ARBA00022685"/>
    </source>
</evidence>
<keyword evidence="6" id="KW-0964">Secreted</keyword>
<gene>
    <name evidence="23 24" type="primary">MSLN</name>
</gene>
<dbReference type="CTD" id="10232"/>
<dbReference type="InterPro" id="IPR010335">
    <property type="entry name" value="Mesothelin"/>
</dbReference>
<keyword evidence="9" id="KW-0165">Cleavage on pair of basic residues</keyword>
<dbReference type="PANTHER" id="PTHR23412:SF6">
    <property type="entry name" value="MESOTHELIN"/>
    <property type="match status" value="1"/>
</dbReference>
<evidence type="ECO:0000256" key="17">
    <source>
        <dbReference type="ARBA" id="ARBA00058732"/>
    </source>
</evidence>
<sequence length="1099" mass="121795">MGYLFCGPGVFFFFLALGCMATPGTHLCTRGSVDEATICASVPSISEEEVRVASTGDPSTCQVTLAQYACMPRSWLRVWKEDFLTSLYPCLVARGLPSALDPAYSTLLFSKIDLPVLETALERFSQQFSPAVLSDQWAGVLFNGLWGRLGPALQAREAQVTWSQWLSRLQPFLLHPEAFHCLAVQNTSCETFHKLTSALNDIYSSLEVEKQRKIFEGMVAFLLQEDSGSHCQEEAVLGLNSSSWLADYLGFFLERAAEEELKRLVDEPKLQMLARDPAALHLVSQLHLMPDLANFYTALLTSPPRLDLSSIPDTLICHLSPEALRNTEVKDALALAQRLNKVCFAPPPQPDGNKSVPELPSWEAIQVASGLLSSFRNFSGAVLRRLGQTALGLSVPQIERQISGQDLVTALPTLAQVRAWSPAQSRALVHKLLDSGYKVLDGQSLAALGSLVGGLNSAWLQSLDPDVVLEALKDPEFAQHFTHIPLILKTAFVEQLALAVPSPVALVQAVPDTLTDAIPNEMLAFSPDDLPKFDDLNSQRWTGVQAAMFFDKVVKNVSDFNSLSPYILHGFTCASASSLHMEQVRQLATVMERKNVTLGAEQLSCLAKRVTEDGIPEDLDSYPRDMLLFLSPSAYTRTGDCKNFFIRVGESNQDVLQKDSPLRSRLLSEALTCLGISGTRVSEEDIRILGWLACDLAGRYINSSAEVLLPRLEKCSGPFSPDQKEAANLALRSSNSPYGPPFKWSISTLNVLRGLFPVFDGHIIQKIPQNVVTIELKRALPYPSWAGQNLRDFIQNRRSSRHRRAAMPTAQCRETEITEINEDLVIYSEKELQDCLNASVLAANLDKLKDLPFTYEQERIFKAKLDKLYPDGYPEFVISNLGNLFNLVTLKEVRKWKVTSVETLKAVLKANFENDDWVMAVINNYIEGGSPLNVTFLNTVGSKYLCRLTDEQLSSIEPSALRMAEPLNPSACSQSQKNILYPKAKTAFQGIAFPEYYMLIQPYLGGAPTQDLKDLSQKNVNMDIETFKKLQEEAILPLTPEEVRGLLGQNLMGLKAEEKNSPVRAWILKQPQESLYDLGIGLTGGIPNGYIILSLRNKN</sequence>
<keyword evidence="13" id="KW-0472">Membrane</keyword>
<keyword evidence="15" id="KW-0325">Glycoprotein</keyword>
<dbReference type="Pfam" id="PF06060">
    <property type="entry name" value="Mesothelin"/>
    <property type="match status" value="1"/>
</dbReference>
<evidence type="ECO:0000313" key="24">
    <source>
        <dbReference type="RefSeq" id="XP_020862512.1"/>
    </source>
</evidence>
<comment type="subcellular location">
    <subcellularLocation>
        <location evidence="2">Cell membrane</location>
        <topology evidence="2">Lipid-anchor</topology>
        <topology evidence="2">GPI-anchor</topology>
    </subcellularLocation>
    <subcellularLocation>
        <location evidence="1">Golgi apparatus</location>
    </subcellularLocation>
    <subcellularLocation>
        <location evidence="3">Secreted</location>
    </subcellularLocation>
</comment>
<dbReference type="GO" id="GO:0005576">
    <property type="term" value="C:extracellular region"/>
    <property type="evidence" value="ECO:0007669"/>
    <property type="project" value="UniProtKB-SubCell"/>
</dbReference>
<protein>
    <recommendedName>
        <fullName evidence="19">Mesothelin</fullName>
    </recommendedName>
    <alternativeName>
        <fullName evidence="20">Pre-pro-megakaryocyte-potentiating factor</fullName>
    </alternativeName>
</protein>
<keyword evidence="14" id="KW-1015">Disulfide bond</keyword>
<dbReference type="PANTHER" id="PTHR23412">
    <property type="entry name" value="STEREOCILIN RELATED"/>
    <property type="match status" value="1"/>
</dbReference>
<evidence type="ECO:0000256" key="18">
    <source>
        <dbReference type="ARBA" id="ARBA00065993"/>
    </source>
</evidence>
<feature type="chain" id="PRO_5044648521" description="Mesothelin" evidence="21">
    <location>
        <begin position="22"/>
        <end position="1099"/>
    </location>
</feature>
<dbReference type="GO" id="GO:0007160">
    <property type="term" value="P:cell-matrix adhesion"/>
    <property type="evidence" value="ECO:0007669"/>
    <property type="project" value="TreeGrafter"/>
</dbReference>
<keyword evidence="16" id="KW-0449">Lipoprotein</keyword>
<evidence type="ECO:0000256" key="7">
    <source>
        <dbReference type="ARBA" id="ARBA00022553"/>
    </source>
</evidence>
<dbReference type="FunFam" id="1.20.970.40:FF:000001">
    <property type="entry name" value="Mesothelin"/>
    <property type="match status" value="1"/>
</dbReference>
<evidence type="ECO:0000256" key="8">
    <source>
        <dbReference type="ARBA" id="ARBA00022622"/>
    </source>
</evidence>
<keyword evidence="11" id="KW-0130">Cell adhesion</keyword>
<evidence type="ECO:0000256" key="11">
    <source>
        <dbReference type="ARBA" id="ARBA00022889"/>
    </source>
</evidence>
<comment type="subunit">
    <text evidence="18">Interacts with MUC16.</text>
</comment>
<evidence type="ECO:0000256" key="10">
    <source>
        <dbReference type="ARBA" id="ARBA00022729"/>
    </source>
</evidence>
<accession>A0A6P5LVK1</accession>
<evidence type="ECO:0000313" key="22">
    <source>
        <dbReference type="Proteomes" id="UP000515140"/>
    </source>
</evidence>
<name>A0A6P5LVK1_PHACI</name>
<dbReference type="GeneID" id="110222035"/>